<evidence type="ECO:0000313" key="1">
    <source>
        <dbReference type="EMBL" id="SIQ14710.1"/>
    </source>
</evidence>
<protein>
    <submittedName>
        <fullName evidence="1">Uncharacterized protein</fullName>
    </submittedName>
</protein>
<dbReference type="STRING" id="1604334.SAMN05421546_0672"/>
<dbReference type="EMBL" id="FTLW01000002">
    <property type="protein sequence ID" value="SIQ14710.1"/>
    <property type="molecule type" value="Genomic_DNA"/>
</dbReference>
<accession>A0A1N6QDT6</accession>
<reference evidence="2" key="1">
    <citation type="submission" date="2017-01" db="EMBL/GenBank/DDBJ databases">
        <authorList>
            <person name="Varghese N."/>
            <person name="Submissions S."/>
        </authorList>
    </citation>
    <scope>NUCLEOTIDE SEQUENCE [LARGE SCALE GENOMIC DNA]</scope>
    <source>
        <strain evidence="2">UM1</strain>
    </source>
</reference>
<dbReference type="Proteomes" id="UP000241788">
    <property type="component" value="Unassembled WGS sequence"/>
</dbReference>
<sequence>MPPSSPASLPSLMPWVLGLVLLVGSLSPTIARADGPLDCKLRFNMQGWSVFYKTAEGEGTVTCSNGERLPVRITSRGGGITFGKSSIDNGRGEFSGIYNIREVLGGYAAAEAHAGAGKSSKAQVVTKGSVSLALTGTGSGWDIGVSIGNFVLSER</sequence>
<evidence type="ECO:0000313" key="2">
    <source>
        <dbReference type="Proteomes" id="UP000241788"/>
    </source>
</evidence>
<gene>
    <name evidence="1" type="ORF">SAMN05421546_0672</name>
</gene>
<organism evidence="1 2">
    <name type="scientific">Solilutibacter tolerans</name>
    <dbReference type="NCBI Taxonomy" id="1604334"/>
    <lineage>
        <taxon>Bacteria</taxon>
        <taxon>Pseudomonadati</taxon>
        <taxon>Pseudomonadota</taxon>
        <taxon>Gammaproteobacteria</taxon>
        <taxon>Lysobacterales</taxon>
        <taxon>Lysobacteraceae</taxon>
        <taxon>Solilutibacter</taxon>
    </lineage>
</organism>
<dbReference type="AlphaFoldDB" id="A0A1N6QDT6"/>
<keyword evidence="2" id="KW-1185">Reference proteome</keyword>
<proteinExistence type="predicted"/>
<name>A0A1N6QDT6_9GAMM</name>